<dbReference type="Gene3D" id="3.40.50.150">
    <property type="entry name" value="Vaccinia Virus protein VP39"/>
    <property type="match status" value="1"/>
</dbReference>
<dbReference type="SUPFAM" id="SSF53335">
    <property type="entry name" value="S-adenosyl-L-methionine-dependent methyltransferases"/>
    <property type="match status" value="1"/>
</dbReference>
<dbReference type="GO" id="GO:0071770">
    <property type="term" value="P:DIM/DIP cell wall layer assembly"/>
    <property type="evidence" value="ECO:0007669"/>
    <property type="project" value="TreeGrafter"/>
</dbReference>
<dbReference type="Proteomes" id="UP000482487">
    <property type="component" value="Unassembled WGS sequence"/>
</dbReference>
<name>A0A7C9N179_9BACT</name>
<dbReference type="Pfam" id="PF13578">
    <property type="entry name" value="Methyltransf_24"/>
    <property type="match status" value="1"/>
</dbReference>
<evidence type="ECO:0000313" key="4">
    <source>
        <dbReference type="Proteomes" id="UP000482487"/>
    </source>
</evidence>
<evidence type="ECO:0000256" key="2">
    <source>
        <dbReference type="ARBA" id="ARBA00022679"/>
    </source>
</evidence>
<dbReference type="InterPro" id="IPR029063">
    <property type="entry name" value="SAM-dependent_MTases_sf"/>
</dbReference>
<accession>A0A7C9N179</accession>
<sequence length="234" mass="26099">MKRDEDDSKARQASGSGIFSKLTGDFEKILTNISIVSGYWLITDEFAFIEGFLDPIEGYALYLLSKFGPGIGTIVEIGSYAGRSTAYLARGSKEARREKVIAVDHFEGSPEHREGGDHESAFVKNNNLYDVFIHNLNRAKVSDRVSVIKKSSCAAAADWRHPIRLLFIDGDHSYEDSKRDFECWSEWLVPEGLAVFHDIESFQGVTTFYNELLAGGQYGEVLSVDSLRVVSKIA</sequence>
<evidence type="ECO:0000256" key="1">
    <source>
        <dbReference type="ARBA" id="ARBA00022603"/>
    </source>
</evidence>
<evidence type="ECO:0000313" key="3">
    <source>
        <dbReference type="EMBL" id="MYL82851.1"/>
    </source>
</evidence>
<dbReference type="PANTHER" id="PTHR40048">
    <property type="entry name" value="RHAMNOSYL O-METHYLTRANSFERASE"/>
    <property type="match status" value="1"/>
</dbReference>
<gene>
    <name evidence="3" type="ORF">GTA51_06835</name>
</gene>
<keyword evidence="4" id="KW-1185">Reference proteome</keyword>
<evidence type="ECO:0008006" key="5">
    <source>
        <dbReference type="Google" id="ProtNLM"/>
    </source>
</evidence>
<dbReference type="EMBL" id="WVUD01000008">
    <property type="protein sequence ID" value="MYL82851.1"/>
    <property type="molecule type" value="Genomic_DNA"/>
</dbReference>
<keyword evidence="2" id="KW-0808">Transferase</keyword>
<reference evidence="3 4" key="1">
    <citation type="submission" date="2020-01" db="EMBL/GenBank/DDBJ databases">
        <title>Genome sequence of Desulfovibrio aerotolerans DSM 16695(T).</title>
        <authorList>
            <person name="Karnachuk O."/>
            <person name="Avakyan M."/>
            <person name="Mardanov A."/>
            <person name="Kadnikov V."/>
            <person name="Ravin N."/>
        </authorList>
    </citation>
    <scope>NUCLEOTIDE SEQUENCE [LARGE SCALE GENOMIC DNA]</scope>
    <source>
        <strain evidence="3 4">DSM 16695</strain>
    </source>
</reference>
<comment type="caution">
    <text evidence="3">The sequence shown here is derived from an EMBL/GenBank/DDBJ whole genome shotgun (WGS) entry which is preliminary data.</text>
</comment>
<proteinExistence type="predicted"/>
<dbReference type="PANTHER" id="PTHR40048:SF1">
    <property type="entry name" value="RHAMNOSYL O-METHYLTRANSFERASE"/>
    <property type="match status" value="1"/>
</dbReference>
<dbReference type="AlphaFoldDB" id="A0A7C9N179"/>
<dbReference type="RefSeq" id="WP_160959766.1">
    <property type="nucleotide sequence ID" value="NZ_WVUD01000008.1"/>
</dbReference>
<protein>
    <recommendedName>
        <fullName evidence="5">Class I SAM-dependent methyltransferase</fullName>
    </recommendedName>
</protein>
<dbReference type="GO" id="GO:0008168">
    <property type="term" value="F:methyltransferase activity"/>
    <property type="evidence" value="ECO:0007669"/>
    <property type="project" value="UniProtKB-KW"/>
</dbReference>
<dbReference type="GO" id="GO:0032259">
    <property type="term" value="P:methylation"/>
    <property type="evidence" value="ECO:0007669"/>
    <property type="project" value="UniProtKB-KW"/>
</dbReference>
<dbReference type="GO" id="GO:0005886">
    <property type="term" value="C:plasma membrane"/>
    <property type="evidence" value="ECO:0007669"/>
    <property type="project" value="TreeGrafter"/>
</dbReference>
<organism evidence="3 4">
    <name type="scientific">Solidesulfovibrio aerotolerans</name>
    <dbReference type="NCBI Taxonomy" id="295255"/>
    <lineage>
        <taxon>Bacteria</taxon>
        <taxon>Pseudomonadati</taxon>
        <taxon>Thermodesulfobacteriota</taxon>
        <taxon>Desulfovibrionia</taxon>
        <taxon>Desulfovibrionales</taxon>
        <taxon>Desulfovibrionaceae</taxon>
        <taxon>Solidesulfovibrio</taxon>
    </lineage>
</organism>
<dbReference type="OrthoDB" id="5458825at2"/>
<keyword evidence="1" id="KW-0489">Methyltransferase</keyword>